<dbReference type="RefSeq" id="WP_154543275.1">
    <property type="nucleotide sequence ID" value="NZ_VUMY01000002.1"/>
</dbReference>
<dbReference type="InterPro" id="IPR001135">
    <property type="entry name" value="NADH_Q_OxRdtase_suD"/>
</dbReference>
<dbReference type="InterPro" id="IPR022885">
    <property type="entry name" value="NDH1_su_D/H"/>
</dbReference>
<dbReference type="NCBIfam" id="NF004739">
    <property type="entry name" value="PRK06075.1"/>
    <property type="match status" value="1"/>
</dbReference>
<keyword evidence="4" id="KW-0560">Oxidoreductase</keyword>
<comment type="subunit">
    <text evidence="2">NDH-1 is composed of 14 different subunits. Subunits NuoB, C, D, E, F, and G constitute the peripheral sector of the complex.</text>
</comment>
<feature type="domain" description="NADH-quinone oxidoreductase subunit D" evidence="3">
    <location>
        <begin position="169"/>
        <end position="457"/>
    </location>
</feature>
<dbReference type="GO" id="GO:0050136">
    <property type="term" value="F:NADH dehydrogenase (quinone) (non-electrogenic) activity"/>
    <property type="evidence" value="ECO:0007669"/>
    <property type="project" value="UniProtKB-UniRule"/>
</dbReference>
<comment type="function">
    <text evidence="2">NDH-1 shuttles electrons from NADH, via FMN and iron-sulfur (Fe-S) centers, to quinones in the respiratory chain. The immediate electron acceptor for the enzyme in this species is believed to be a menaquinone. Couples the redox reaction to proton translocation (for every two electrons transferred, four hydrogen ions are translocated across the cytoplasmic membrane), and thus conserves the redox energy in a proton gradient.</text>
</comment>
<dbReference type="AlphaFoldDB" id="A0A7K0K0R9"/>
<keyword evidence="2" id="KW-1003">Cell membrane</keyword>
<dbReference type="GO" id="GO:0048038">
    <property type="term" value="F:quinone binding"/>
    <property type="evidence" value="ECO:0007669"/>
    <property type="project" value="UniProtKB-KW"/>
</dbReference>
<sequence length="457" mass="50715">MSTQTINPEVAPQDIHATAGAPQYEPGLPEYNAEVGEWAEIAADIESVHNDRIAINMGPVHPSTHGVLRVVVELEGETVKDVRLGTGYLHTGIEKSMEYRTYNQGVAYCTRMDYVAPLFQEVAWCLAVEKAMGITDQIPRRASEIRVLLMELNRIASHMVAIGTGANELGATTMLTTGFRGREEILRIFEHITGLRMNNSYMRPGGVSNDLLPDTVQMIRDKLPLIKRDIEEMSDLIMANPIFIGRTKNVGYIPLSAMMALSLTGPCLRAAGLPLDLRKTQPYCGYETYNFDIPTANHSDAYNRFKLRFEECYQSIRIVYQVLDRLEQSEGEPVMVQDKKVAYPSKLTIGPDGQGQDLDHVAHIMGNSMEELIHHFKLVTEGFRIPPGQVYQTIEHAKGIIGVHLVTDGGTHPYRAHFRDPSYSNLQSASMMCEGGLIADLVVAIGTIDPVFGGVDR</sequence>
<keyword evidence="1 2" id="KW-0874">Quinone</keyword>
<evidence type="ECO:0000259" key="3">
    <source>
        <dbReference type="Pfam" id="PF00346"/>
    </source>
</evidence>
<dbReference type="SUPFAM" id="SSF56762">
    <property type="entry name" value="HydB/Nqo4-like"/>
    <property type="match status" value="1"/>
</dbReference>
<reference evidence="4 5" key="1">
    <citation type="submission" date="2019-08" db="EMBL/GenBank/DDBJ databases">
        <title>In-depth cultivation of the pig gut microbiome towards novel bacterial diversity and tailored functional studies.</title>
        <authorList>
            <person name="Wylensek D."/>
            <person name="Hitch T.C.A."/>
            <person name="Clavel T."/>
        </authorList>
    </citation>
    <scope>NUCLEOTIDE SEQUENCE [LARGE SCALE GENOMIC DNA]</scope>
    <source>
        <strain evidence="4 5">RF-GAM-744-WT-7</strain>
    </source>
</reference>
<evidence type="ECO:0000313" key="5">
    <source>
        <dbReference type="Proteomes" id="UP000442535"/>
    </source>
</evidence>
<dbReference type="HAMAP" id="MF_01358">
    <property type="entry name" value="NDH1_NuoD"/>
    <property type="match status" value="1"/>
</dbReference>
<dbReference type="Pfam" id="PF00346">
    <property type="entry name" value="Complex1_49kDa"/>
    <property type="match status" value="1"/>
</dbReference>
<keyword evidence="5" id="KW-1185">Reference proteome</keyword>
<keyword evidence="2" id="KW-0813">Transport</keyword>
<keyword evidence="2" id="KW-0520">NAD</keyword>
<keyword evidence="2" id="KW-0472">Membrane</keyword>
<dbReference type="EC" id="7.1.1.-" evidence="2"/>
<keyword evidence="2" id="KW-1278">Translocase</keyword>
<comment type="subcellular location">
    <subcellularLocation>
        <location evidence="2">Cell membrane</location>
        <topology evidence="2">Peripheral membrane protein</topology>
        <orientation evidence="2">Cytoplasmic side</orientation>
    </subcellularLocation>
</comment>
<organism evidence="4 5">
    <name type="scientific">Mobiluncus porci</name>
    <dbReference type="NCBI Taxonomy" id="2652278"/>
    <lineage>
        <taxon>Bacteria</taxon>
        <taxon>Bacillati</taxon>
        <taxon>Actinomycetota</taxon>
        <taxon>Actinomycetes</taxon>
        <taxon>Actinomycetales</taxon>
        <taxon>Actinomycetaceae</taxon>
        <taxon>Mobiluncus</taxon>
    </lineage>
</organism>
<evidence type="ECO:0000256" key="2">
    <source>
        <dbReference type="HAMAP-Rule" id="MF_01358"/>
    </source>
</evidence>
<dbReference type="PANTHER" id="PTHR11993:SF10">
    <property type="entry name" value="NADH DEHYDROGENASE [UBIQUINONE] IRON-SULFUR PROTEIN 2, MITOCHONDRIAL"/>
    <property type="match status" value="1"/>
</dbReference>
<dbReference type="Proteomes" id="UP000442535">
    <property type="component" value="Unassembled WGS sequence"/>
</dbReference>
<dbReference type="EMBL" id="VUMY01000002">
    <property type="protein sequence ID" value="MST49019.1"/>
    <property type="molecule type" value="Genomic_DNA"/>
</dbReference>
<dbReference type="GO" id="GO:0051287">
    <property type="term" value="F:NAD binding"/>
    <property type="evidence" value="ECO:0007669"/>
    <property type="project" value="InterPro"/>
</dbReference>
<evidence type="ECO:0000313" key="4">
    <source>
        <dbReference type="EMBL" id="MST49019.1"/>
    </source>
</evidence>
<dbReference type="GO" id="GO:0005886">
    <property type="term" value="C:plasma membrane"/>
    <property type="evidence" value="ECO:0007669"/>
    <property type="project" value="UniProtKB-SubCell"/>
</dbReference>
<dbReference type="Gene3D" id="1.10.645.10">
    <property type="entry name" value="Cytochrome-c3 Hydrogenase, chain B"/>
    <property type="match status" value="1"/>
</dbReference>
<comment type="catalytic activity">
    <reaction evidence="2">
        <text>a quinone + NADH + 5 H(+)(in) = a quinol + NAD(+) + 4 H(+)(out)</text>
        <dbReference type="Rhea" id="RHEA:57888"/>
        <dbReference type="ChEBI" id="CHEBI:15378"/>
        <dbReference type="ChEBI" id="CHEBI:24646"/>
        <dbReference type="ChEBI" id="CHEBI:57540"/>
        <dbReference type="ChEBI" id="CHEBI:57945"/>
        <dbReference type="ChEBI" id="CHEBI:132124"/>
    </reaction>
</comment>
<gene>
    <name evidence="2" type="primary">nuoD</name>
    <name evidence="4" type="ORF">FYJ63_01925</name>
</gene>
<comment type="similarity">
    <text evidence="2">Belongs to the complex I 49 kDa subunit family.</text>
</comment>
<name>A0A7K0K0R9_9ACTO</name>
<proteinExistence type="inferred from homology"/>
<dbReference type="NCBIfam" id="TIGR01962">
    <property type="entry name" value="NuoD"/>
    <property type="match status" value="1"/>
</dbReference>
<protein>
    <recommendedName>
        <fullName evidence="2">NADH-quinone oxidoreductase subunit D</fullName>
        <ecNumber evidence="2">7.1.1.-</ecNumber>
    </recommendedName>
    <alternativeName>
        <fullName evidence="2">NADH dehydrogenase I subunit D</fullName>
    </alternativeName>
    <alternativeName>
        <fullName evidence="2">NDH-1 subunit D</fullName>
    </alternativeName>
</protein>
<dbReference type="PANTHER" id="PTHR11993">
    <property type="entry name" value="NADH-UBIQUINONE OXIDOREDUCTASE 49 KDA SUBUNIT"/>
    <property type="match status" value="1"/>
</dbReference>
<dbReference type="InterPro" id="IPR029014">
    <property type="entry name" value="NiFe-Hase_large"/>
</dbReference>
<comment type="caution">
    <text evidence="4">The sequence shown here is derived from an EMBL/GenBank/DDBJ whole genome shotgun (WGS) entry which is preliminary data.</text>
</comment>
<evidence type="ECO:0000256" key="1">
    <source>
        <dbReference type="ARBA" id="ARBA00022719"/>
    </source>
</evidence>
<accession>A0A7K0K0R9</accession>